<evidence type="ECO:0000256" key="4">
    <source>
        <dbReference type="ARBA" id="ARBA00022777"/>
    </source>
</evidence>
<dbReference type="Pfam" id="PF00069">
    <property type="entry name" value="Pkinase"/>
    <property type="match status" value="1"/>
</dbReference>
<dbReference type="PANTHER" id="PTHR43895">
    <property type="entry name" value="CALCIUM/CALMODULIN-DEPENDENT PROTEIN KINASE KINASE-RELATED"/>
    <property type="match status" value="1"/>
</dbReference>
<keyword evidence="5" id="KW-0067">ATP-binding</keyword>
<dbReference type="Proteomes" id="UP000655225">
    <property type="component" value="Unassembled WGS sequence"/>
</dbReference>
<accession>A0A834Z5I6</accession>
<keyword evidence="6" id="KW-0812">Transmembrane</keyword>
<keyword evidence="2" id="KW-0808">Transferase</keyword>
<dbReference type="Gene3D" id="1.10.510.10">
    <property type="entry name" value="Transferase(Phosphotransferase) domain 1"/>
    <property type="match status" value="1"/>
</dbReference>
<feature type="domain" description="Protein kinase" evidence="7">
    <location>
        <begin position="1"/>
        <end position="128"/>
    </location>
</feature>
<evidence type="ECO:0000259" key="7">
    <source>
        <dbReference type="PROSITE" id="PS50011"/>
    </source>
</evidence>
<evidence type="ECO:0000256" key="2">
    <source>
        <dbReference type="ARBA" id="ARBA00022679"/>
    </source>
</evidence>
<reference evidence="8 9" key="1">
    <citation type="submission" date="2020-04" db="EMBL/GenBank/DDBJ databases">
        <title>Plant Genome Project.</title>
        <authorList>
            <person name="Zhang R.-G."/>
        </authorList>
    </citation>
    <scope>NUCLEOTIDE SEQUENCE [LARGE SCALE GENOMIC DNA]</scope>
    <source>
        <strain evidence="8">YNK0</strain>
        <tissue evidence="8">Leaf</tissue>
    </source>
</reference>
<dbReference type="InterPro" id="IPR008271">
    <property type="entry name" value="Ser/Thr_kinase_AS"/>
</dbReference>
<keyword evidence="1" id="KW-0723">Serine/threonine-protein kinase</keyword>
<evidence type="ECO:0000313" key="9">
    <source>
        <dbReference type="Proteomes" id="UP000655225"/>
    </source>
</evidence>
<dbReference type="InterPro" id="IPR000719">
    <property type="entry name" value="Prot_kinase_dom"/>
</dbReference>
<evidence type="ECO:0000313" key="8">
    <source>
        <dbReference type="EMBL" id="KAF8399236.1"/>
    </source>
</evidence>
<dbReference type="GO" id="GO:0004674">
    <property type="term" value="F:protein serine/threonine kinase activity"/>
    <property type="evidence" value="ECO:0007669"/>
    <property type="project" value="UniProtKB-KW"/>
</dbReference>
<dbReference type="AlphaFoldDB" id="A0A834Z5I6"/>
<dbReference type="SMART" id="SM00220">
    <property type="entry name" value="S_TKc"/>
    <property type="match status" value="1"/>
</dbReference>
<dbReference type="GO" id="GO:0005524">
    <property type="term" value="F:ATP binding"/>
    <property type="evidence" value="ECO:0007669"/>
    <property type="project" value="UniProtKB-KW"/>
</dbReference>
<dbReference type="GO" id="GO:0007165">
    <property type="term" value="P:signal transduction"/>
    <property type="evidence" value="ECO:0007669"/>
    <property type="project" value="TreeGrafter"/>
</dbReference>
<dbReference type="SUPFAM" id="SSF56112">
    <property type="entry name" value="Protein kinase-like (PK-like)"/>
    <property type="match status" value="1"/>
</dbReference>
<keyword evidence="9" id="KW-1185">Reference proteome</keyword>
<keyword evidence="6" id="KW-1133">Transmembrane helix</keyword>
<evidence type="ECO:0000256" key="1">
    <source>
        <dbReference type="ARBA" id="ARBA00022527"/>
    </source>
</evidence>
<evidence type="ECO:0000256" key="6">
    <source>
        <dbReference type="SAM" id="Phobius"/>
    </source>
</evidence>
<protein>
    <recommendedName>
        <fullName evidence="7">Protein kinase domain-containing protein</fullName>
    </recommendedName>
</protein>
<keyword evidence="3" id="KW-0547">Nucleotide-binding</keyword>
<keyword evidence="4" id="KW-0418">Kinase</keyword>
<dbReference type="EMBL" id="JABCRI010000010">
    <property type="protein sequence ID" value="KAF8399236.1"/>
    <property type="molecule type" value="Genomic_DNA"/>
</dbReference>
<dbReference type="PROSITE" id="PS00108">
    <property type="entry name" value="PROTEIN_KINASE_ST"/>
    <property type="match status" value="1"/>
</dbReference>
<proteinExistence type="predicted"/>
<evidence type="ECO:0000256" key="5">
    <source>
        <dbReference type="ARBA" id="ARBA00022840"/>
    </source>
</evidence>
<gene>
    <name evidence="8" type="ORF">HHK36_015101</name>
</gene>
<sequence length="128" mass="14592">MGEDLQQLISVIDFCHSRGIFHQDLKPENLLVDENKDLKISSFRLSALLEQLGNDGLLHTQCRTPAYVAPGVLKKKGYGKSKAEIWSCVVILLVLLASFPHFQDENLMKMQRRFSKLNMSFCHGFLLK</sequence>
<dbReference type="PANTHER" id="PTHR43895:SF162">
    <property type="entry name" value="CBL-INTERACTING SERINE_THREONINE-PROTEIN KINASE 25"/>
    <property type="match status" value="1"/>
</dbReference>
<dbReference type="PROSITE" id="PS50011">
    <property type="entry name" value="PROTEIN_KINASE_DOM"/>
    <property type="match status" value="1"/>
</dbReference>
<feature type="transmembrane region" description="Helical" evidence="6">
    <location>
        <begin position="83"/>
        <end position="102"/>
    </location>
</feature>
<evidence type="ECO:0000256" key="3">
    <source>
        <dbReference type="ARBA" id="ARBA00022741"/>
    </source>
</evidence>
<organism evidence="8 9">
    <name type="scientific">Tetracentron sinense</name>
    <name type="common">Spur-leaf</name>
    <dbReference type="NCBI Taxonomy" id="13715"/>
    <lineage>
        <taxon>Eukaryota</taxon>
        <taxon>Viridiplantae</taxon>
        <taxon>Streptophyta</taxon>
        <taxon>Embryophyta</taxon>
        <taxon>Tracheophyta</taxon>
        <taxon>Spermatophyta</taxon>
        <taxon>Magnoliopsida</taxon>
        <taxon>Trochodendrales</taxon>
        <taxon>Trochodendraceae</taxon>
        <taxon>Tetracentron</taxon>
    </lineage>
</organism>
<dbReference type="OrthoDB" id="783846at2759"/>
<dbReference type="InterPro" id="IPR011009">
    <property type="entry name" value="Kinase-like_dom_sf"/>
</dbReference>
<dbReference type="OMA" id="FLESCKY"/>
<name>A0A834Z5I6_TETSI</name>
<comment type="caution">
    <text evidence="8">The sequence shown here is derived from an EMBL/GenBank/DDBJ whole genome shotgun (WGS) entry which is preliminary data.</text>
</comment>
<keyword evidence="6" id="KW-0472">Membrane</keyword>